<organism evidence="1 2">
    <name type="scientific">Allofrancisella frigidaquae</name>
    <dbReference type="NCBI Taxonomy" id="1085644"/>
    <lineage>
        <taxon>Bacteria</taxon>
        <taxon>Pseudomonadati</taxon>
        <taxon>Pseudomonadota</taxon>
        <taxon>Gammaproteobacteria</taxon>
        <taxon>Thiotrichales</taxon>
        <taxon>Francisellaceae</taxon>
        <taxon>Allofrancisella</taxon>
    </lineage>
</organism>
<name>A0A6M3HYA2_9GAMM</name>
<dbReference type="RefSeq" id="WP_172106736.1">
    <property type="nucleotide sequence ID" value="NZ_CP038017.1"/>
</dbReference>
<dbReference type="Proteomes" id="UP000503320">
    <property type="component" value="Chromosome"/>
</dbReference>
<proteinExistence type="predicted"/>
<evidence type="ECO:0000313" key="2">
    <source>
        <dbReference type="Proteomes" id="UP000503320"/>
    </source>
</evidence>
<dbReference type="Gene3D" id="3.40.50.11050">
    <property type="match status" value="1"/>
</dbReference>
<sequence>MYDRQVVISIDDTDDYKLLLEKWTYSHKPNCLNFDVIHWKGGNDFSNVDSLKKITANSRIYIVGHCMPGASVISKTQDLTGLSISYKDLGDFLVKHIPFHVGMSKVNHLTISLICCYAAVNSKYKHDSLLDVLNINDKIPSTGSFALKFITHLKNKNFYAKVLARSHACLVYNPYDVDTRDIVRDLGYKFPGNAGRKATKHDSKVYNSKDIRYKYVYYWDNDILKTKGIYGNDKKSHYRGDLEPAFNAGLIIKDVIKELERLSSITKTKAKQDVLAHASRLVTESETIHDVLWQLHQLTNNPVILETRNFWTSTSATEKALRLLIKTVKECM</sequence>
<protein>
    <submittedName>
        <fullName evidence="1">Uncharacterized protein</fullName>
    </submittedName>
</protein>
<gene>
    <name evidence="1" type="ORF">E3E15_04375</name>
</gene>
<dbReference type="EMBL" id="CP038017">
    <property type="protein sequence ID" value="QIV94636.1"/>
    <property type="molecule type" value="Genomic_DNA"/>
</dbReference>
<dbReference type="InterPro" id="IPR038383">
    <property type="entry name" value="CPD_dom_sf"/>
</dbReference>
<reference evidence="1 2" key="1">
    <citation type="submission" date="2019-03" db="EMBL/GenBank/DDBJ databases">
        <title>Complete Genome Sequence of Allofrancisella frigidaquae Strain SYSU 10HL1970 Isolated from Water-Cooling Systems in China.</title>
        <authorList>
            <person name="Ohrman C."/>
            <person name="Uneklint I."/>
            <person name="Sjodin A."/>
        </authorList>
    </citation>
    <scope>NUCLEOTIDE SEQUENCE [LARGE SCALE GENOMIC DNA]</scope>
    <source>
        <strain evidence="1 2">SYSU 10HL1970</strain>
    </source>
</reference>
<evidence type="ECO:0000313" key="1">
    <source>
        <dbReference type="EMBL" id="QIV94636.1"/>
    </source>
</evidence>
<keyword evidence="2" id="KW-1185">Reference proteome</keyword>
<dbReference type="AlphaFoldDB" id="A0A6M3HYA2"/>
<accession>A0A6M3HYA2</accession>
<dbReference type="KEGG" id="afri:E3E15_04375"/>